<keyword evidence="3" id="KW-1185">Reference proteome</keyword>
<gene>
    <name evidence="2" type="ORF">CA12_34740</name>
</gene>
<evidence type="ECO:0000313" key="3">
    <source>
        <dbReference type="Proteomes" id="UP000318741"/>
    </source>
</evidence>
<dbReference type="EC" id="5.3.1.-" evidence="2"/>
<dbReference type="AlphaFoldDB" id="A0A517PDA1"/>
<sequence>MKYGLNLLLWTPEVTADHAPLLADIKRWGYDGAELPMFSGDEAAGKALGKLCDDAGLARTAVTVCTPENNPISPDATVRAAATDHLKKILDCCAAAGAETLCGPVHSALGQFSEASRTEEEWKRAVDVLSVVADHAEDVGVTIAVEAINRFECYFVNSQQEVADFAAAIDKPALGCMYDTFHANIEEKDPAAALRHAASQLRHVHISENDRSTPGEGQIRWEETFAGLKEIGYDGWLVIEAFGLALPQLAAATRIWRRMFPSEEHLAVNGLAFMKKHSS</sequence>
<proteinExistence type="predicted"/>
<dbReference type="PANTHER" id="PTHR12110">
    <property type="entry name" value="HYDROXYPYRUVATE ISOMERASE"/>
    <property type="match status" value="1"/>
</dbReference>
<name>A0A517PDA1_9PLAN</name>
<dbReference type="InterPro" id="IPR036237">
    <property type="entry name" value="Xyl_isomerase-like_sf"/>
</dbReference>
<dbReference type="InterPro" id="IPR013022">
    <property type="entry name" value="Xyl_isomerase-like_TIM-brl"/>
</dbReference>
<dbReference type="Gene3D" id="3.20.20.150">
    <property type="entry name" value="Divalent-metal-dependent TIM barrel enzymes"/>
    <property type="match status" value="1"/>
</dbReference>
<dbReference type="SUPFAM" id="SSF51658">
    <property type="entry name" value="Xylose isomerase-like"/>
    <property type="match status" value="1"/>
</dbReference>
<dbReference type="EMBL" id="CP036265">
    <property type="protein sequence ID" value="QDT17353.1"/>
    <property type="molecule type" value="Genomic_DNA"/>
</dbReference>
<dbReference type="RefSeq" id="WP_145360233.1">
    <property type="nucleotide sequence ID" value="NZ_CP036265.1"/>
</dbReference>
<reference evidence="2 3" key="1">
    <citation type="submission" date="2019-02" db="EMBL/GenBank/DDBJ databases">
        <title>Deep-cultivation of Planctomycetes and their phenomic and genomic characterization uncovers novel biology.</title>
        <authorList>
            <person name="Wiegand S."/>
            <person name="Jogler M."/>
            <person name="Boedeker C."/>
            <person name="Pinto D."/>
            <person name="Vollmers J."/>
            <person name="Rivas-Marin E."/>
            <person name="Kohn T."/>
            <person name="Peeters S.H."/>
            <person name="Heuer A."/>
            <person name="Rast P."/>
            <person name="Oberbeckmann S."/>
            <person name="Bunk B."/>
            <person name="Jeske O."/>
            <person name="Meyerdierks A."/>
            <person name="Storesund J.E."/>
            <person name="Kallscheuer N."/>
            <person name="Luecker S."/>
            <person name="Lage O.M."/>
            <person name="Pohl T."/>
            <person name="Merkel B.J."/>
            <person name="Hornburger P."/>
            <person name="Mueller R.-W."/>
            <person name="Bruemmer F."/>
            <person name="Labrenz M."/>
            <person name="Spormann A.M."/>
            <person name="Op den Camp H."/>
            <person name="Overmann J."/>
            <person name="Amann R."/>
            <person name="Jetten M.S.M."/>
            <person name="Mascher T."/>
            <person name="Medema M.H."/>
            <person name="Devos D.P."/>
            <person name="Kaster A.-K."/>
            <person name="Ovreas L."/>
            <person name="Rohde M."/>
            <person name="Galperin M.Y."/>
            <person name="Jogler C."/>
        </authorList>
    </citation>
    <scope>NUCLEOTIDE SEQUENCE [LARGE SCALE GENOMIC DNA]</scope>
    <source>
        <strain evidence="2 3">CA12</strain>
    </source>
</reference>
<dbReference type="KEGG" id="acaf:CA12_34740"/>
<dbReference type="Pfam" id="PF01261">
    <property type="entry name" value="AP_endonuc_2"/>
    <property type="match status" value="1"/>
</dbReference>
<evidence type="ECO:0000259" key="1">
    <source>
        <dbReference type="Pfam" id="PF01261"/>
    </source>
</evidence>
<dbReference type="OrthoDB" id="9814946at2"/>
<keyword evidence="2" id="KW-0413">Isomerase</keyword>
<dbReference type="GO" id="GO:0016853">
    <property type="term" value="F:isomerase activity"/>
    <property type="evidence" value="ECO:0007669"/>
    <property type="project" value="UniProtKB-KW"/>
</dbReference>
<protein>
    <submittedName>
        <fullName evidence="2">D-tagatose 3-epimerase</fullName>
        <ecNumber evidence="2">5.3.1.-</ecNumber>
    </submittedName>
</protein>
<dbReference type="Proteomes" id="UP000318741">
    <property type="component" value="Chromosome"/>
</dbReference>
<evidence type="ECO:0000313" key="2">
    <source>
        <dbReference type="EMBL" id="QDT17353.1"/>
    </source>
</evidence>
<organism evidence="2 3">
    <name type="scientific">Alienimonas californiensis</name>
    <dbReference type="NCBI Taxonomy" id="2527989"/>
    <lineage>
        <taxon>Bacteria</taxon>
        <taxon>Pseudomonadati</taxon>
        <taxon>Planctomycetota</taxon>
        <taxon>Planctomycetia</taxon>
        <taxon>Planctomycetales</taxon>
        <taxon>Planctomycetaceae</taxon>
        <taxon>Alienimonas</taxon>
    </lineage>
</organism>
<dbReference type="InterPro" id="IPR050312">
    <property type="entry name" value="IolE/XylAMocC-like"/>
</dbReference>
<feature type="domain" description="Xylose isomerase-like TIM barrel" evidence="1">
    <location>
        <begin position="23"/>
        <end position="253"/>
    </location>
</feature>
<accession>A0A517PDA1</accession>